<dbReference type="InterPro" id="IPR022755">
    <property type="entry name" value="Znf_C2H2_jaz"/>
</dbReference>
<keyword evidence="2" id="KW-0479">Metal-binding</keyword>
<proteinExistence type="predicted"/>
<sequence>MTNMPAHGGMNHSMNDPVTRAVVDNIMGNLPTKRPQVRCHDCDLDFTSQVVLDAHLQGARHAKQIRSKTILATLEETNVAFSKDQETNGLKCNPCNVYLNSIQQLQTHLNGNRHKKKIAKGDWIGKEIVSRSNHLEMQTSNPPASVSKQAALLSCPPCNKFFNSESQLNVHLASQKHIDKIHNIKVIKKKRYHPYWKKGGTKEGPSRIPLANNFVSGGYHSTYP</sequence>
<keyword evidence="3" id="KW-0677">Repeat</keyword>
<name>A0A7M7LUX6_NASVI</name>
<gene>
    <name evidence="9" type="primary">100680147</name>
</gene>
<evidence type="ECO:0000313" key="10">
    <source>
        <dbReference type="Proteomes" id="UP000002358"/>
    </source>
</evidence>
<evidence type="ECO:0000256" key="7">
    <source>
        <dbReference type="PROSITE-ProRule" id="PRU00042"/>
    </source>
</evidence>
<dbReference type="SMART" id="SM00451">
    <property type="entry name" value="ZnF_U1"/>
    <property type="match status" value="3"/>
</dbReference>
<evidence type="ECO:0000256" key="3">
    <source>
        <dbReference type="ARBA" id="ARBA00022737"/>
    </source>
</evidence>
<feature type="domain" description="C2H2-type" evidence="8">
    <location>
        <begin position="153"/>
        <end position="177"/>
    </location>
</feature>
<dbReference type="Pfam" id="PF12171">
    <property type="entry name" value="zf-C2H2_jaz"/>
    <property type="match status" value="1"/>
</dbReference>
<evidence type="ECO:0000256" key="6">
    <source>
        <dbReference type="ARBA" id="ARBA00023242"/>
    </source>
</evidence>
<dbReference type="GO" id="GO:0008270">
    <property type="term" value="F:zinc ion binding"/>
    <property type="evidence" value="ECO:0007669"/>
    <property type="project" value="UniProtKB-KW"/>
</dbReference>
<dbReference type="InterPro" id="IPR051868">
    <property type="entry name" value="ZN346_ZMAT4"/>
</dbReference>
<evidence type="ECO:0000256" key="5">
    <source>
        <dbReference type="ARBA" id="ARBA00022833"/>
    </source>
</evidence>
<keyword evidence="5" id="KW-0862">Zinc</keyword>
<dbReference type="Proteomes" id="UP000002358">
    <property type="component" value="Chromosome 2"/>
</dbReference>
<dbReference type="PANTHER" id="PTHR46144:SF6">
    <property type="entry name" value="C2H2-TYPE DOMAIN-CONTAINING PROTEIN"/>
    <property type="match status" value="1"/>
</dbReference>
<evidence type="ECO:0000256" key="2">
    <source>
        <dbReference type="ARBA" id="ARBA00022723"/>
    </source>
</evidence>
<dbReference type="InterPro" id="IPR003604">
    <property type="entry name" value="Matrin/U1-like-C_Znf_C2H2"/>
</dbReference>
<dbReference type="AlphaFoldDB" id="A0A7M7LUX6"/>
<dbReference type="InParanoid" id="A0A7M7LUX6"/>
<dbReference type="InterPro" id="IPR013087">
    <property type="entry name" value="Znf_C2H2_type"/>
</dbReference>
<dbReference type="OMA" id="MNSEKHA"/>
<dbReference type="SMART" id="SM00355">
    <property type="entry name" value="ZnF_C2H2"/>
    <property type="match status" value="3"/>
</dbReference>
<dbReference type="SUPFAM" id="SSF57667">
    <property type="entry name" value="beta-beta-alpha zinc fingers"/>
    <property type="match status" value="3"/>
</dbReference>
<keyword evidence="6" id="KW-0539">Nucleus</keyword>
<keyword evidence="10" id="KW-1185">Reference proteome</keyword>
<dbReference type="KEGG" id="nvi:100680147"/>
<dbReference type="EnsemblMetazoa" id="XM_008214422">
    <property type="protein sequence ID" value="XP_008212644"/>
    <property type="gene ID" value="LOC100680147"/>
</dbReference>
<protein>
    <recommendedName>
        <fullName evidence="8">C2H2-type domain-containing protein</fullName>
    </recommendedName>
</protein>
<reference evidence="9" key="1">
    <citation type="submission" date="2021-01" db="UniProtKB">
        <authorList>
            <consortium name="EnsemblMetazoa"/>
        </authorList>
    </citation>
    <scope>IDENTIFICATION</scope>
</reference>
<dbReference type="PROSITE" id="PS00028">
    <property type="entry name" value="ZINC_FINGER_C2H2_1"/>
    <property type="match status" value="3"/>
</dbReference>
<accession>A0A7M7LUX6</accession>
<dbReference type="PROSITE" id="PS50157">
    <property type="entry name" value="ZINC_FINGER_C2H2_2"/>
    <property type="match status" value="1"/>
</dbReference>
<dbReference type="InterPro" id="IPR036236">
    <property type="entry name" value="Znf_C2H2_sf"/>
</dbReference>
<dbReference type="OrthoDB" id="434647at2759"/>
<evidence type="ECO:0000256" key="4">
    <source>
        <dbReference type="ARBA" id="ARBA00022771"/>
    </source>
</evidence>
<comment type="subcellular location">
    <subcellularLocation>
        <location evidence="1">Nucleus</location>
    </subcellularLocation>
</comment>
<evidence type="ECO:0000256" key="1">
    <source>
        <dbReference type="ARBA" id="ARBA00004123"/>
    </source>
</evidence>
<evidence type="ECO:0000259" key="8">
    <source>
        <dbReference type="PROSITE" id="PS50157"/>
    </source>
</evidence>
<dbReference type="PANTHER" id="PTHR46144">
    <property type="entry name" value="ZINC FINGER PROTEIN 385B-LIKE"/>
    <property type="match status" value="1"/>
</dbReference>
<dbReference type="Pfam" id="PF12874">
    <property type="entry name" value="zf-met"/>
    <property type="match status" value="2"/>
</dbReference>
<dbReference type="GO" id="GO:0005634">
    <property type="term" value="C:nucleus"/>
    <property type="evidence" value="ECO:0007669"/>
    <property type="project" value="UniProtKB-SubCell"/>
</dbReference>
<dbReference type="EnsemblMetazoa" id="XM_003424040">
    <property type="protein sequence ID" value="XP_003424088"/>
    <property type="gene ID" value="LOC100680147"/>
</dbReference>
<evidence type="ECO:0000313" key="9">
    <source>
        <dbReference type="EnsemblMetazoa" id="XP_008212644"/>
    </source>
</evidence>
<dbReference type="Gene3D" id="3.30.160.60">
    <property type="entry name" value="Classic Zinc Finger"/>
    <property type="match status" value="3"/>
</dbReference>
<dbReference type="GO" id="GO:0003676">
    <property type="term" value="F:nucleic acid binding"/>
    <property type="evidence" value="ECO:0007669"/>
    <property type="project" value="InterPro"/>
</dbReference>
<keyword evidence="4 7" id="KW-0863">Zinc-finger</keyword>
<organism evidence="9 10">
    <name type="scientific">Nasonia vitripennis</name>
    <name type="common">Parasitic wasp</name>
    <dbReference type="NCBI Taxonomy" id="7425"/>
    <lineage>
        <taxon>Eukaryota</taxon>
        <taxon>Metazoa</taxon>
        <taxon>Ecdysozoa</taxon>
        <taxon>Arthropoda</taxon>
        <taxon>Hexapoda</taxon>
        <taxon>Insecta</taxon>
        <taxon>Pterygota</taxon>
        <taxon>Neoptera</taxon>
        <taxon>Endopterygota</taxon>
        <taxon>Hymenoptera</taxon>
        <taxon>Apocrita</taxon>
        <taxon>Proctotrupomorpha</taxon>
        <taxon>Chalcidoidea</taxon>
        <taxon>Pteromalidae</taxon>
        <taxon>Pteromalinae</taxon>
        <taxon>Nasonia</taxon>
    </lineage>
</organism>